<dbReference type="InterPro" id="IPR051650">
    <property type="entry name" value="SL_signaling_regulator"/>
</dbReference>
<dbReference type="CDD" id="cd19499">
    <property type="entry name" value="RecA-like_ClpB_Hsp104-like"/>
    <property type="match status" value="1"/>
</dbReference>
<feature type="region of interest" description="Disordered" evidence="6">
    <location>
        <begin position="172"/>
        <end position="195"/>
    </location>
</feature>
<evidence type="ECO:0000256" key="2">
    <source>
        <dbReference type="ARBA" id="ARBA00022737"/>
    </source>
</evidence>
<keyword evidence="2 5" id="KW-0677">Repeat</keyword>
<dbReference type="Pfam" id="PF26587">
    <property type="entry name" value="AAA_lid_SMAX1"/>
    <property type="match status" value="1"/>
</dbReference>
<dbReference type="Proteomes" id="UP001642487">
    <property type="component" value="Chromosome 9"/>
</dbReference>
<dbReference type="InterPro" id="IPR003959">
    <property type="entry name" value="ATPase_AAA_core"/>
</dbReference>
<feature type="region of interest" description="Disordered" evidence="6">
    <location>
        <begin position="454"/>
        <end position="499"/>
    </location>
</feature>
<dbReference type="InterPro" id="IPR058680">
    <property type="entry name" value="NBD_SMAX1-like"/>
</dbReference>
<dbReference type="PROSITE" id="PS51903">
    <property type="entry name" value="CLP_R"/>
    <property type="match status" value="1"/>
</dbReference>
<accession>A0ABP0ZAK2</accession>
<evidence type="ECO:0000313" key="9">
    <source>
        <dbReference type="Proteomes" id="UP001642487"/>
    </source>
</evidence>
<dbReference type="InterPro" id="IPR036628">
    <property type="entry name" value="Clp_N_dom_sf"/>
</dbReference>
<feature type="compositionally biased region" description="Polar residues" evidence="6">
    <location>
        <begin position="182"/>
        <end position="192"/>
    </location>
</feature>
<evidence type="ECO:0000256" key="6">
    <source>
        <dbReference type="SAM" id="MobiDB-lite"/>
    </source>
</evidence>
<name>A0ABP0ZAK2_9ROSI</name>
<dbReference type="EMBL" id="OZ021743">
    <property type="protein sequence ID" value="CAK9329794.1"/>
    <property type="molecule type" value="Genomic_DNA"/>
</dbReference>
<dbReference type="SUPFAM" id="SSF81923">
    <property type="entry name" value="Double Clp-N motif"/>
    <property type="match status" value="1"/>
</dbReference>
<protein>
    <recommendedName>
        <fullName evidence="7">Clp R domain-containing protein</fullName>
    </recommendedName>
</protein>
<comment type="similarity">
    <text evidence="1">Belongs to the ClpA/ClpB family.</text>
</comment>
<feature type="domain" description="Clp R" evidence="7">
    <location>
        <begin position="8"/>
        <end position="169"/>
    </location>
</feature>
<dbReference type="Gene3D" id="1.10.1780.10">
    <property type="entry name" value="Clp, N-terminal domain"/>
    <property type="match status" value="1"/>
</dbReference>
<keyword evidence="9" id="KW-1185">Reference proteome</keyword>
<keyword evidence="3" id="KW-0805">Transcription regulation</keyword>
<dbReference type="SUPFAM" id="SSF52540">
    <property type="entry name" value="P-loop containing nucleoside triphosphate hydrolases"/>
    <property type="match status" value="1"/>
</dbReference>
<evidence type="ECO:0000256" key="3">
    <source>
        <dbReference type="ARBA" id="ARBA00023015"/>
    </source>
</evidence>
<organism evidence="8 9">
    <name type="scientific">Citrullus colocynthis</name>
    <name type="common">colocynth</name>
    <dbReference type="NCBI Taxonomy" id="252529"/>
    <lineage>
        <taxon>Eukaryota</taxon>
        <taxon>Viridiplantae</taxon>
        <taxon>Streptophyta</taxon>
        <taxon>Embryophyta</taxon>
        <taxon>Tracheophyta</taxon>
        <taxon>Spermatophyta</taxon>
        <taxon>Magnoliopsida</taxon>
        <taxon>eudicotyledons</taxon>
        <taxon>Gunneridae</taxon>
        <taxon>Pentapetalae</taxon>
        <taxon>rosids</taxon>
        <taxon>fabids</taxon>
        <taxon>Cucurbitales</taxon>
        <taxon>Cucurbitaceae</taxon>
        <taxon>Benincaseae</taxon>
        <taxon>Citrullus</taxon>
    </lineage>
</organism>
<dbReference type="InterPro" id="IPR027417">
    <property type="entry name" value="P-loop_NTPase"/>
</dbReference>
<keyword evidence="4" id="KW-0804">Transcription</keyword>
<gene>
    <name evidence="8" type="ORF">CITCOLO1_LOCUS22273</name>
</gene>
<dbReference type="InterPro" id="IPR004176">
    <property type="entry name" value="Clp_R_N"/>
</dbReference>
<dbReference type="Gene3D" id="3.40.50.300">
    <property type="entry name" value="P-loop containing nucleotide triphosphate hydrolases"/>
    <property type="match status" value="1"/>
</dbReference>
<dbReference type="Pfam" id="PF02861">
    <property type="entry name" value="Clp_N"/>
    <property type="match status" value="1"/>
</dbReference>
<dbReference type="Pfam" id="PF07724">
    <property type="entry name" value="AAA_2"/>
    <property type="match status" value="1"/>
</dbReference>
<evidence type="ECO:0000256" key="5">
    <source>
        <dbReference type="PROSITE-ProRule" id="PRU01251"/>
    </source>
</evidence>
<evidence type="ECO:0000259" key="7">
    <source>
        <dbReference type="PROSITE" id="PS51903"/>
    </source>
</evidence>
<dbReference type="PANTHER" id="PTHR43572">
    <property type="entry name" value="CHAPERONE PROTEIN CLPD, CHLOROPLASTIC"/>
    <property type="match status" value="1"/>
</dbReference>
<proteinExistence type="inferred from homology"/>
<dbReference type="PANTHER" id="PTHR43572:SF13">
    <property type="entry name" value="PROTEIN SUPPRESSOR OF MAX2 1"/>
    <property type="match status" value="1"/>
</dbReference>
<evidence type="ECO:0000256" key="1">
    <source>
        <dbReference type="ARBA" id="ARBA00008675"/>
    </source>
</evidence>
<sequence length="1039" mass="114878">MRAGLGTILQTLTSEAAAILNQAIAEAGRRNHGQTTPVHVAATLLASPTGFLRQACIKSHPNSSHPLQCRALELCFSVALERLPTAQNVSAGSEPPISNALMAALKRAQAHQRRGSSELQQQPMLAVKVEFEQLVISILDDPSVSRIMREASFSSPAVKATIERSLNSSASVVNSSPIGLGSHSSPSPNRNLYVNPRLHQGSVTQLGQTRGEEVKRIVDIFLRPTKRNPIVVGDSETDAMLEEFFRRINNKELTEGPLENAEIIHLEKEQSQIPTKLEELEDLVATRIAKSSSGSIILDLGNLQWLIEQPASSVAPGSGVVLQPVVSEAGRAAVQKIGKLLIRFREETAGRLWLIGTATCETFLRCQIYHPSIESDWDLHVVPVVAKAPRSGLYPRFGTKEILGSSIESLSPMKFFPTPPISQLRHESETLNNGPRITCCPQCTQKYEQELQKLMDEESEKSSSGVKTDSNHPPLPHWLQKAKHHSPNAESVDSKQSKDKELIVKQRTQELQKKWNTTCLHLHPNFHQSKIFSSTGNMPTGISTADLYNQNLLKCQPCQPRLELNKSVGRTLQLNMNPQPNQPSDYGSIRTDLILGQGKFGGNIPEQTRKDCTKEFLGQNHKTSRPEMKSLDLQSAKLLGITDVDSYKKILKVLMEKVWWQRDAASAVANTITQRKLGNRKRQGAGSKGDIWLLFAGPDKVGKKKMASAISELVSGSILVTICLGTQLNGRRLDNNFRGRTPLDQISEAVRKNPFSVIVLEDIDEADILFRGSVKRAIESGRLIDSHGREISLGNVIFILTTVWLPDDLKYLSDQNSLGEKELTNLAGESWQLRLSLSEKLLKRRGNWLCNEERFTKTRKETNHGLFFDLNEAANADDDTADGSHNSSDLTIDHEDEYSLSKMESTTASPALSELQDIVDDAIIFKPVNFNLIIQDIKTSINEKFSTIIGEGVAIELQDQALQKILAGVWFGNIGLEEWTEKAVVPSFNHLKACFPKPEGSARDKSVVVTLELDRESGNRRRGDLLPSNIKVVTAVDGL</sequence>
<evidence type="ECO:0000256" key="4">
    <source>
        <dbReference type="ARBA" id="ARBA00023163"/>
    </source>
</evidence>
<reference evidence="8 9" key="1">
    <citation type="submission" date="2024-03" db="EMBL/GenBank/DDBJ databases">
        <authorList>
            <person name="Gkanogiannis A."/>
            <person name="Becerra Lopez-Lavalle L."/>
        </authorList>
    </citation>
    <scope>NUCLEOTIDE SEQUENCE [LARGE SCALE GENOMIC DNA]</scope>
</reference>
<dbReference type="Pfam" id="PF23569">
    <property type="entry name" value="NBD_SMAX1"/>
    <property type="match status" value="1"/>
</dbReference>
<evidence type="ECO:0000313" key="8">
    <source>
        <dbReference type="EMBL" id="CAK9329794.1"/>
    </source>
</evidence>
<dbReference type="InterPro" id="IPR058954">
    <property type="entry name" value="AAA_lid_SMAX1"/>
</dbReference>